<protein>
    <recommendedName>
        <fullName evidence="1">HTH cro/C1-type domain-containing protein</fullName>
    </recommendedName>
</protein>
<dbReference type="GO" id="GO:0003677">
    <property type="term" value="F:DNA binding"/>
    <property type="evidence" value="ECO:0007669"/>
    <property type="project" value="InterPro"/>
</dbReference>
<dbReference type="EMBL" id="POUA01000601">
    <property type="protein sequence ID" value="PZG20566.1"/>
    <property type="molecule type" value="Genomic_DNA"/>
</dbReference>
<dbReference type="AlphaFoldDB" id="A0A2W2E8B4"/>
<accession>A0A2W2E8B4</accession>
<dbReference type="Pfam" id="PF13560">
    <property type="entry name" value="HTH_31"/>
    <property type="match status" value="1"/>
</dbReference>
<dbReference type="SUPFAM" id="SSF47413">
    <property type="entry name" value="lambda repressor-like DNA-binding domains"/>
    <property type="match status" value="1"/>
</dbReference>
<dbReference type="Gene3D" id="1.25.40.10">
    <property type="entry name" value="Tetratricopeptide repeat domain"/>
    <property type="match status" value="1"/>
</dbReference>
<sequence>MEEAVVGERVELRRARRRLGMTQEEAAEALWVSMTTWSRWERGIQGVRPVYRARMAQVFDVPAAEIEHWLGGGDAYPAEAVETEIWPVPDFSDLSVERTVMASARLWRCDMDAERRHTLATLPFVPAALGGWLSEWAYGRTVAVASHEGNGPAVGGSDADRIMEAWRAFNLMDHRFGAGLVRPAIIDYLHTAVAPLLRGRYDARVGARLMTAAAAMTQLAGWTAFDLGHQGQAQHYYGQALKFAKIGGDALTAAWLLTAMTHQAIYVGRPEWATRLARAALATARSADAPPRVIALLLNREAWATALCAARTDTRDPHTNAEVARLLHAAEDAYAQGTTDRDPPWVAWYLPTEPVADAAVCWSLIGRHRRAAELLEGILPAYDQARSRSAQLTRISAAEAYLGMGELDHAIDSARTAVPATKTLSSTRL</sequence>
<name>A0A2W2E8B4_9ACTN</name>
<evidence type="ECO:0000259" key="1">
    <source>
        <dbReference type="PROSITE" id="PS50943"/>
    </source>
</evidence>
<dbReference type="PROSITE" id="PS50943">
    <property type="entry name" value="HTH_CROC1"/>
    <property type="match status" value="1"/>
</dbReference>
<proteinExistence type="predicted"/>
<dbReference type="Gene3D" id="1.10.260.40">
    <property type="entry name" value="lambda repressor-like DNA-binding domains"/>
    <property type="match status" value="1"/>
</dbReference>
<dbReference type="InterPro" id="IPR010982">
    <property type="entry name" value="Lambda_DNA-bd_dom_sf"/>
</dbReference>
<feature type="non-terminal residue" evidence="2">
    <location>
        <position position="429"/>
    </location>
</feature>
<comment type="caution">
    <text evidence="2">The sequence shown here is derived from an EMBL/GenBank/DDBJ whole genome shotgun (WGS) entry which is preliminary data.</text>
</comment>
<evidence type="ECO:0000313" key="3">
    <source>
        <dbReference type="Proteomes" id="UP000248544"/>
    </source>
</evidence>
<keyword evidence="3" id="KW-1185">Reference proteome</keyword>
<dbReference type="InterPro" id="IPR001387">
    <property type="entry name" value="Cro/C1-type_HTH"/>
</dbReference>
<organism evidence="2 3">
    <name type="scientific">Spongiactinospora gelatinilytica</name>
    <dbReference type="NCBI Taxonomy" id="2666298"/>
    <lineage>
        <taxon>Bacteria</taxon>
        <taxon>Bacillati</taxon>
        <taxon>Actinomycetota</taxon>
        <taxon>Actinomycetes</taxon>
        <taxon>Streptosporangiales</taxon>
        <taxon>Streptosporangiaceae</taxon>
        <taxon>Spongiactinospora</taxon>
    </lineage>
</organism>
<gene>
    <name evidence="2" type="ORF">C1I98_37480</name>
</gene>
<dbReference type="CDD" id="cd00093">
    <property type="entry name" value="HTH_XRE"/>
    <property type="match status" value="1"/>
</dbReference>
<reference evidence="2 3" key="1">
    <citation type="submission" date="2018-01" db="EMBL/GenBank/DDBJ databases">
        <title>Draft genome sequence of Sphaerisporangium sp. 7K107.</title>
        <authorList>
            <person name="Sahin N."/>
            <person name="Saygin H."/>
            <person name="Ay H."/>
        </authorList>
    </citation>
    <scope>NUCLEOTIDE SEQUENCE [LARGE SCALE GENOMIC DNA]</scope>
    <source>
        <strain evidence="2 3">7K107</strain>
    </source>
</reference>
<evidence type="ECO:0000313" key="2">
    <source>
        <dbReference type="EMBL" id="PZG20566.1"/>
    </source>
</evidence>
<dbReference type="InterPro" id="IPR011990">
    <property type="entry name" value="TPR-like_helical_dom_sf"/>
</dbReference>
<feature type="domain" description="HTH cro/C1-type" evidence="1">
    <location>
        <begin position="12"/>
        <end position="66"/>
    </location>
</feature>
<dbReference type="SMART" id="SM00530">
    <property type="entry name" value="HTH_XRE"/>
    <property type="match status" value="1"/>
</dbReference>
<dbReference type="Proteomes" id="UP000248544">
    <property type="component" value="Unassembled WGS sequence"/>
</dbReference>